<accession>A0ABN9Y037</accession>
<dbReference type="EMBL" id="CAUYUJ010021611">
    <property type="protein sequence ID" value="CAK0905781.1"/>
    <property type="molecule type" value="Genomic_DNA"/>
</dbReference>
<sequence length="215" mass="22600">AARAPPAHPQRSALRRLASGAGRLLRGGAAATGGLAWLPEDLSRLVADFACESITDLLSVALVDRACQSAARLRLSLELRCLGAGIPGGLPGLLSPQTAQQFVALPEVRLGGPPGRCRGPPDTAAFAPFAGEEALLHCRDCSMPLLKVNDIVSASYRIMRAKATGQQKWSPGDRLGDAMVWHKNMKLVGGNCEIFNGERVYVGVSMAAGAIEHVN</sequence>
<comment type="caution">
    <text evidence="1">The sequence shown here is derived from an EMBL/GenBank/DDBJ whole genome shotgun (WGS) entry which is preliminary data.</text>
</comment>
<feature type="non-terminal residue" evidence="1">
    <location>
        <position position="1"/>
    </location>
</feature>
<evidence type="ECO:0000313" key="1">
    <source>
        <dbReference type="EMBL" id="CAK0905781.1"/>
    </source>
</evidence>
<reference evidence="1" key="1">
    <citation type="submission" date="2023-10" db="EMBL/GenBank/DDBJ databases">
        <authorList>
            <person name="Chen Y."/>
            <person name="Shah S."/>
            <person name="Dougan E. K."/>
            <person name="Thang M."/>
            <person name="Chan C."/>
        </authorList>
    </citation>
    <scope>NUCLEOTIDE SEQUENCE [LARGE SCALE GENOMIC DNA]</scope>
</reference>
<proteinExistence type="predicted"/>
<name>A0ABN9Y037_9DINO</name>
<organism evidence="1 2">
    <name type="scientific">Prorocentrum cordatum</name>
    <dbReference type="NCBI Taxonomy" id="2364126"/>
    <lineage>
        <taxon>Eukaryota</taxon>
        <taxon>Sar</taxon>
        <taxon>Alveolata</taxon>
        <taxon>Dinophyceae</taxon>
        <taxon>Prorocentrales</taxon>
        <taxon>Prorocentraceae</taxon>
        <taxon>Prorocentrum</taxon>
    </lineage>
</organism>
<dbReference type="Proteomes" id="UP001189429">
    <property type="component" value="Unassembled WGS sequence"/>
</dbReference>
<protein>
    <recommendedName>
        <fullName evidence="3">F-box domain-containing protein</fullName>
    </recommendedName>
</protein>
<gene>
    <name evidence="1" type="ORF">PCOR1329_LOCUS81353</name>
</gene>
<evidence type="ECO:0000313" key="2">
    <source>
        <dbReference type="Proteomes" id="UP001189429"/>
    </source>
</evidence>
<evidence type="ECO:0008006" key="3">
    <source>
        <dbReference type="Google" id="ProtNLM"/>
    </source>
</evidence>
<keyword evidence="2" id="KW-1185">Reference proteome</keyword>